<reference evidence="1 2" key="1">
    <citation type="submission" date="2018-03" db="EMBL/GenBank/DDBJ databases">
        <title>Cross-interface Injection: A General Nanoliter Liquid Handling Method Applied to Single Cells Genome Amplification Automated Nanoliter Liquid Handling Applied to Single Cell Multiple Displacement Amplification.</title>
        <authorList>
            <person name="Yun J."/>
            <person name="Xu P."/>
            <person name="Xu J."/>
            <person name="Dai X."/>
            <person name="Wang Y."/>
            <person name="Zheng X."/>
            <person name="Cao C."/>
            <person name="Yi Q."/>
            <person name="Zhu Y."/>
            <person name="Wang L."/>
            <person name="Dong Z."/>
            <person name="Huang Y."/>
            <person name="Huang L."/>
            <person name="Du W."/>
        </authorList>
    </citation>
    <scope>NUCLEOTIDE SEQUENCE [LARGE SCALE GENOMIC DNA]</scope>
    <source>
        <strain evidence="1 2">Z-D1-2</strain>
    </source>
</reference>
<accession>A0A2T4DAB2</accession>
<evidence type="ECO:0000313" key="2">
    <source>
        <dbReference type="Proteomes" id="UP000240608"/>
    </source>
</evidence>
<dbReference type="AlphaFoldDB" id="A0A2T4DAB2"/>
<gene>
    <name evidence="1" type="ORF">C9994_16875</name>
</gene>
<dbReference type="EMBL" id="PYVU01000580">
    <property type="protein sequence ID" value="PTB90743.1"/>
    <property type="molecule type" value="Genomic_DNA"/>
</dbReference>
<evidence type="ECO:0000313" key="1">
    <source>
        <dbReference type="EMBL" id="PTB90743.1"/>
    </source>
</evidence>
<dbReference type="Proteomes" id="UP000240608">
    <property type="component" value="Unassembled WGS sequence"/>
</dbReference>
<sequence>MFFVYYCLNLITNLKDISDYKYFISFKYSGNSSFKRSIQLSLTFVFLQILSNFANQFKPKRVKDCSCKIY</sequence>
<organism evidence="1 2">
    <name type="scientific">Marivirga lumbricoides</name>
    <dbReference type="NCBI Taxonomy" id="1046115"/>
    <lineage>
        <taxon>Bacteria</taxon>
        <taxon>Pseudomonadati</taxon>
        <taxon>Bacteroidota</taxon>
        <taxon>Cytophagia</taxon>
        <taxon>Cytophagales</taxon>
        <taxon>Marivirgaceae</taxon>
        <taxon>Marivirga</taxon>
    </lineage>
</organism>
<comment type="caution">
    <text evidence="1">The sequence shown here is derived from an EMBL/GenBank/DDBJ whole genome shotgun (WGS) entry which is preliminary data.</text>
</comment>
<protein>
    <submittedName>
        <fullName evidence="1">Uncharacterized protein</fullName>
    </submittedName>
</protein>
<proteinExistence type="predicted"/>
<name>A0A2T4DAB2_9BACT</name>